<gene>
    <name evidence="5" type="ORF">Tci_049970</name>
</gene>
<keyword evidence="2" id="KW-0175">Coiled coil</keyword>
<feature type="region of interest" description="Disordered" evidence="3">
    <location>
        <begin position="1033"/>
        <end position="1072"/>
    </location>
</feature>
<accession>A0A6L2MYQ1</accession>
<dbReference type="Pfam" id="PF13976">
    <property type="entry name" value="gag_pre-integrs"/>
    <property type="match status" value="2"/>
</dbReference>
<dbReference type="InterPro" id="IPR036875">
    <property type="entry name" value="Znf_CCHC_sf"/>
</dbReference>
<dbReference type="InterPro" id="IPR025724">
    <property type="entry name" value="GAG-pre-integrase_dom"/>
</dbReference>
<feature type="compositionally biased region" description="Polar residues" evidence="3">
    <location>
        <begin position="1403"/>
        <end position="1418"/>
    </location>
</feature>
<dbReference type="PANTHER" id="PTHR11439">
    <property type="entry name" value="GAG-POL-RELATED RETROTRANSPOSON"/>
    <property type="match status" value="1"/>
</dbReference>
<dbReference type="GO" id="GO:0008270">
    <property type="term" value="F:zinc ion binding"/>
    <property type="evidence" value="ECO:0007669"/>
    <property type="project" value="UniProtKB-KW"/>
</dbReference>
<evidence type="ECO:0000256" key="1">
    <source>
        <dbReference type="PROSITE-ProRule" id="PRU00047"/>
    </source>
</evidence>
<sequence>MTGPDTTTTNLLSDKLSLVTQHHLLTRVPIKLDLDNWNYGSWEFFFNHLCFSYEVNKYIHGFTTETGSSAPTPLTPKGLKVDKIALSWIFTTLSDALQARLVVARPKSAKEAWDLITNIVKDNKRSCTVALIAELISIKLGDLSMEAYFGKIESIITNISSLDSLVNDENVVHYALEEMRLKYKSLSLPVDSSSSSSLVLMAELGSCRFSNNCKFIHDHNAKNNDTSRPKPSSDATDDLLVKLLCKLSLENNSSGMGTNNKANNVYTPTVATTSPLPVAYQISSLPGLDYYTPYAPFYGTAPPYAQQAVTPGQATLLPHAFNAGTLHDPTPVAWNMDTVGDDHSIPVTNTGPTILLTPFKSLHLKFFLTQQVLLRCDSMGDLYSVTAPYPFPYVFLVSQHTWHRCLGHPGSDRLRRLVSNNLISCNKGKPLMLCHACQLGKHVRLPFVSSKTFVTSFFDIIHSDVWTSPILSLLSMRFDHFSVIMMVNSTTAPCINFLSISFAFHVPKVPNKTTPSPSTAAHNIYVHHSHIIPNPPHNPNLISVHPTVTLYRVGSNHPPECLNLHVSSVLSLPKSYHDAFNDPNWKNAMCDEYHALIKNNTWTLVPRPVDTNIVRCMWLFQHKYHADGTLNRYKAFLVANGSIQLEGVDVDETLSSVVKPCTIQTLLSLATSRHWLVHQLDVKNAFLHGKSVLNNKGKATGQREVRPVWNNSQIVNHYNFFNNLTHPHPSRNFVPTAVITNSGKVPVNIAKQSSPRAVASTSIARYVNTVATRPTVNGVKPSSNVFHKSHSLVRRTFYQRTAPKNSDLKETINTAKGNLQYTLKDQGIFDSGCSRHMIGNKSFLTDYQEIDEGFVAFGGSPKGGKISRKGKIRTGKLDFEDTECLVLSLDFKLLDENQVLFKVPRQNNMYCFDQKNVAPLGGLTCLFSNATIDESNLWHRRHGHINFKTMNKLVRENLVRGLPLKIFENDHTCVAYQKGKQHKASYHLGKFEGKADEGFLVGYYVNRKTRQEKASDREFILLPFMHSNSPLSLSTQSLDDKDANEVPGKGDEGVSKGSGIDDQEKTNSSTQDKDDGIFISYDKYMADILKKFDFTTVKTASTPMEPNKELIKDAEAEDVDVHLYRSMIGSLLCLTASRPNIMFAVCACARFQVTPKTSHLHVVKRIFRYLKGQPKLGIWYPKDSPFDLEVLWIQNQILDYGFNFMNTKIYIDNESTICILKNLVFHSKTKHIEIRHHFIRDSYEKKLVQVIKIHTDHNVADLLIKAFDVSSIEFGVKTGYCRLSAARFLQLFLNNQSALEEPFNDVYVTPAHTKKVFTNMKRQNKDFSVTITPLFDTMLVPPVVKGEGSGQPSKPQPPSLTASHNKFLLLTPKKVGDEVVYTGEDDRVVRATTAAASLEAEQESGNMSKTRPMTTLNEPSPQGTGSGSGPMRHVTILGDTDAQTRFKTVSKQSYNLPLSKVNTSGSGEDSMEHQDDLMDFVPPTPYDSPLSRGHTPKSDEGRPNINELMNICTQLSNRATPTANLPYGMFLTRLYRHVMKHYPHLNNGIYNVVDRVMRPLALKQTRKPRSDRGKPKPRHSVSSSSDHHLGSSSHHEEDDENKGTSRAISGSAETAIPPKTTVENIARRNELKVKSTLLLATPDEHLLKFQKLISQLEIHDEVISQEDANLKLLRSLPLAWNTHTLIMRNKFDLDTLSMDDLYNNLKVAMLTMRVKRFIKKTGRNLNFNGKETVGLDKTKAECYNCHIRGHFARECRAPRSQGNRNEDNTRRVVPKLEIVKLKERVKRLEKANKVKSSKFRRLRKVEASRQVESSDDMKDVLNQGRMIADLDIDEGIELVKDADIAKTEGRHVAAEQAEKQAEIYHFDLDHPSKVLSMQEDDSEVQEVVEVVTTAKLITDVVTAASQVSAASATISAAKPNIPTAAPTVVAAYTKRRKGVIIRDPEEELSLKTPAETPGLKDKGKGILVESPKPVKKKDQIKLDAEYARKLHEEINKDHEEINKDIDWDAAMDHVNQKSSKNPQYIKRYQRMKKRPQTESEARKNMMIYLKNTVGYKMDFFKGMSYADICPIFQARFDENIRFLFKSIEEMKEEDQEIIKSINETPAQKAAKRRKLNEKAQEAEELKKQLEIVNDEDDDVFTEATPLGKKTMFEKPDGQDAVWRNQNSVYGQALSNIDAARLKLKLFKDIAAAADMK</sequence>
<keyword evidence="1" id="KW-0479">Metal-binding</keyword>
<feature type="region of interest" description="Disordered" evidence="3">
    <location>
        <begin position="1562"/>
        <end position="1623"/>
    </location>
</feature>
<evidence type="ECO:0000259" key="4">
    <source>
        <dbReference type="PROSITE" id="PS50158"/>
    </source>
</evidence>
<dbReference type="CDD" id="cd09272">
    <property type="entry name" value="RNase_HI_RT_Ty1"/>
    <property type="match status" value="1"/>
</dbReference>
<keyword evidence="1" id="KW-0862">Zinc</keyword>
<reference evidence="5" key="1">
    <citation type="journal article" date="2019" name="Sci. Rep.">
        <title>Draft genome of Tanacetum cinerariifolium, the natural source of mosquito coil.</title>
        <authorList>
            <person name="Yamashiro T."/>
            <person name="Shiraishi A."/>
            <person name="Satake H."/>
            <person name="Nakayama K."/>
        </authorList>
    </citation>
    <scope>NUCLEOTIDE SEQUENCE</scope>
</reference>
<dbReference type="SUPFAM" id="SSF57756">
    <property type="entry name" value="Retrovirus zinc finger-like domains"/>
    <property type="match status" value="1"/>
</dbReference>
<dbReference type="GO" id="GO:0003676">
    <property type="term" value="F:nucleic acid binding"/>
    <property type="evidence" value="ECO:0007669"/>
    <property type="project" value="InterPro"/>
</dbReference>
<dbReference type="InterPro" id="IPR013103">
    <property type="entry name" value="RVT_2"/>
</dbReference>
<evidence type="ECO:0000313" key="5">
    <source>
        <dbReference type="EMBL" id="GEU77992.1"/>
    </source>
</evidence>
<organism evidence="5">
    <name type="scientific">Tanacetum cinerariifolium</name>
    <name type="common">Dalmatian daisy</name>
    <name type="synonym">Chrysanthemum cinerariifolium</name>
    <dbReference type="NCBI Taxonomy" id="118510"/>
    <lineage>
        <taxon>Eukaryota</taxon>
        <taxon>Viridiplantae</taxon>
        <taxon>Streptophyta</taxon>
        <taxon>Embryophyta</taxon>
        <taxon>Tracheophyta</taxon>
        <taxon>Spermatophyta</taxon>
        <taxon>Magnoliopsida</taxon>
        <taxon>eudicotyledons</taxon>
        <taxon>Gunneridae</taxon>
        <taxon>Pentapetalae</taxon>
        <taxon>asterids</taxon>
        <taxon>campanulids</taxon>
        <taxon>Asterales</taxon>
        <taxon>Asteraceae</taxon>
        <taxon>Asteroideae</taxon>
        <taxon>Anthemideae</taxon>
        <taxon>Anthemidinae</taxon>
        <taxon>Tanacetum</taxon>
    </lineage>
</organism>
<keyword evidence="1" id="KW-0863">Zinc-finger</keyword>
<protein>
    <submittedName>
        <fullName evidence="5">Ribonuclease H-like domain-containing protein</fullName>
    </submittedName>
</protein>
<name>A0A6L2MYQ1_TANCI</name>
<feature type="compositionally biased region" description="Basic and acidic residues" evidence="3">
    <location>
        <begin position="1038"/>
        <end position="1054"/>
    </location>
</feature>
<feature type="region of interest" description="Disordered" evidence="3">
    <location>
        <begin position="1342"/>
        <end position="1362"/>
    </location>
</feature>
<comment type="caution">
    <text evidence="5">The sequence shown here is derived from an EMBL/GenBank/DDBJ whole genome shotgun (WGS) entry which is preliminary data.</text>
</comment>
<feature type="compositionally biased region" description="Basic and acidic residues" evidence="3">
    <location>
        <begin position="1585"/>
        <end position="1596"/>
    </location>
</feature>
<proteinExistence type="predicted"/>
<dbReference type="PROSITE" id="PS50158">
    <property type="entry name" value="ZF_CCHC"/>
    <property type="match status" value="1"/>
</dbReference>
<evidence type="ECO:0000256" key="2">
    <source>
        <dbReference type="SAM" id="Coils"/>
    </source>
</evidence>
<feature type="domain" description="CCHC-type" evidence="4">
    <location>
        <begin position="1742"/>
        <end position="1756"/>
    </location>
</feature>
<feature type="region of interest" description="Disordered" evidence="3">
    <location>
        <begin position="1396"/>
        <end position="1434"/>
    </location>
</feature>
<feature type="coiled-coil region" evidence="2">
    <location>
        <begin position="2108"/>
        <end position="2135"/>
    </location>
</feature>
<evidence type="ECO:0000256" key="3">
    <source>
        <dbReference type="SAM" id="MobiDB-lite"/>
    </source>
</evidence>
<dbReference type="Gene3D" id="4.10.60.10">
    <property type="entry name" value="Zinc finger, CCHC-type"/>
    <property type="match status" value="1"/>
</dbReference>
<dbReference type="Pfam" id="PF07727">
    <property type="entry name" value="RVT_2"/>
    <property type="match status" value="1"/>
</dbReference>
<dbReference type="SMART" id="SM00343">
    <property type="entry name" value="ZnF_C2HC"/>
    <property type="match status" value="1"/>
</dbReference>
<dbReference type="EMBL" id="BKCJ010007583">
    <property type="protein sequence ID" value="GEU77992.1"/>
    <property type="molecule type" value="Genomic_DNA"/>
</dbReference>
<dbReference type="InterPro" id="IPR001878">
    <property type="entry name" value="Znf_CCHC"/>
</dbReference>
<dbReference type="PANTHER" id="PTHR11439:SF509">
    <property type="entry name" value="RNA-DIRECTED DNA POLYMERASE"/>
    <property type="match status" value="1"/>
</dbReference>